<dbReference type="EMBL" id="ASGP02000001">
    <property type="protein sequence ID" value="KAH9530358.1"/>
    <property type="molecule type" value="Genomic_DNA"/>
</dbReference>
<gene>
    <name evidence="1" type="ORF">DERF_004169</name>
</gene>
<accession>A0A922IHJ4</accession>
<dbReference type="Proteomes" id="UP000790347">
    <property type="component" value="Unassembled WGS sequence"/>
</dbReference>
<dbReference type="SUPFAM" id="SSF50985">
    <property type="entry name" value="RCC1/BLIP-II"/>
    <property type="match status" value="1"/>
</dbReference>
<sequence length="142" mass="16439">MARSSIENIDINLFEDDFKKIGQEFLQSVVSIFSFFTFKSPFKKQFLLMTENATYAYGQIKNKHQCQLVRESLDDCQQYNISSSSSSSIGVDIKRVFVFGRNSDCVIFITNNDHVYSYGRNNCGCLENKFDEFFVVVQQSNR</sequence>
<name>A0A922IHJ4_DERFA</name>
<evidence type="ECO:0000313" key="2">
    <source>
        <dbReference type="Proteomes" id="UP000790347"/>
    </source>
</evidence>
<reference evidence="1" key="1">
    <citation type="submission" date="2013-05" db="EMBL/GenBank/DDBJ databases">
        <authorList>
            <person name="Yim A.K.Y."/>
            <person name="Chan T.F."/>
            <person name="Ji K.M."/>
            <person name="Liu X.Y."/>
            <person name="Zhou J.W."/>
            <person name="Li R.Q."/>
            <person name="Yang K.Y."/>
            <person name="Li J."/>
            <person name="Li M."/>
            <person name="Law P.T.W."/>
            <person name="Wu Y.L."/>
            <person name="Cai Z.L."/>
            <person name="Qin H."/>
            <person name="Bao Y."/>
            <person name="Leung R.K.K."/>
            <person name="Ng P.K.S."/>
            <person name="Zou J."/>
            <person name="Zhong X.J."/>
            <person name="Ran P.X."/>
            <person name="Zhong N.S."/>
            <person name="Liu Z.G."/>
            <person name="Tsui S.K.W."/>
        </authorList>
    </citation>
    <scope>NUCLEOTIDE SEQUENCE</scope>
    <source>
        <strain evidence="1">Derf</strain>
        <tissue evidence="1">Whole organism</tissue>
    </source>
</reference>
<proteinExistence type="predicted"/>
<organism evidence="1 2">
    <name type="scientific">Dermatophagoides farinae</name>
    <name type="common">American house dust mite</name>
    <dbReference type="NCBI Taxonomy" id="6954"/>
    <lineage>
        <taxon>Eukaryota</taxon>
        <taxon>Metazoa</taxon>
        <taxon>Ecdysozoa</taxon>
        <taxon>Arthropoda</taxon>
        <taxon>Chelicerata</taxon>
        <taxon>Arachnida</taxon>
        <taxon>Acari</taxon>
        <taxon>Acariformes</taxon>
        <taxon>Sarcoptiformes</taxon>
        <taxon>Astigmata</taxon>
        <taxon>Psoroptidia</taxon>
        <taxon>Analgoidea</taxon>
        <taxon>Pyroglyphidae</taxon>
        <taxon>Dermatophagoidinae</taxon>
        <taxon>Dermatophagoides</taxon>
    </lineage>
</organism>
<comment type="caution">
    <text evidence="1">The sequence shown here is derived from an EMBL/GenBank/DDBJ whole genome shotgun (WGS) entry which is preliminary data.</text>
</comment>
<keyword evidence="2" id="KW-1185">Reference proteome</keyword>
<reference evidence="1" key="2">
    <citation type="journal article" date="2022" name="Res Sq">
        <title>Comparative Genomics Reveals Insights into the Divergent Evolution of Astigmatic Mites and Household Pest Adaptations.</title>
        <authorList>
            <person name="Xiong Q."/>
            <person name="Wan A.T.-Y."/>
            <person name="Liu X.-Y."/>
            <person name="Fung C.S.-H."/>
            <person name="Xiao X."/>
            <person name="Malainual N."/>
            <person name="Hou J."/>
            <person name="Wang L."/>
            <person name="Wang M."/>
            <person name="Yang K."/>
            <person name="Cui Y."/>
            <person name="Leung E."/>
            <person name="Nong W."/>
            <person name="Shin S.-K."/>
            <person name="Au S."/>
            <person name="Jeong K.Y."/>
            <person name="Chew F.T."/>
            <person name="Hui J."/>
            <person name="Leung T.F."/>
            <person name="Tungtrongchitr A."/>
            <person name="Zhong N."/>
            <person name="Liu Z."/>
            <person name="Tsui S."/>
        </authorList>
    </citation>
    <scope>NUCLEOTIDE SEQUENCE</scope>
    <source>
        <strain evidence="1">Derf</strain>
        <tissue evidence="1">Whole organism</tissue>
    </source>
</reference>
<dbReference type="AlphaFoldDB" id="A0A922IHJ4"/>
<protein>
    <submittedName>
        <fullName evidence="1">Uncharacterized protein</fullName>
    </submittedName>
</protein>
<dbReference type="InterPro" id="IPR009091">
    <property type="entry name" value="RCC1/BLIP-II"/>
</dbReference>
<evidence type="ECO:0000313" key="1">
    <source>
        <dbReference type="EMBL" id="KAH9530358.1"/>
    </source>
</evidence>